<feature type="transmembrane region" description="Helical" evidence="1">
    <location>
        <begin position="67"/>
        <end position="87"/>
    </location>
</feature>
<keyword evidence="1" id="KW-1133">Transmembrane helix</keyword>
<feature type="transmembrane region" description="Helical" evidence="1">
    <location>
        <begin position="43"/>
        <end position="60"/>
    </location>
</feature>
<accession>A0AAU1M3R7</accession>
<sequence>MNTPPQAHPTLPQAARVLAGLLLLSGVTHLAQLAVYQHEANVLGAAAFGAVYVVIGVAVLGRRPAALHLAAVLPTIGGLLGIYRFFFLHTNPFSVWHVALDLIIVPLAVTLLARRRSEPSGALSGSTAGP</sequence>
<name>A0AAU1M3R7_9ACTN</name>
<protein>
    <recommendedName>
        <fullName evidence="3">Integral membrane protein</fullName>
    </recommendedName>
</protein>
<keyword evidence="1" id="KW-0472">Membrane</keyword>
<evidence type="ECO:0008006" key="3">
    <source>
        <dbReference type="Google" id="ProtNLM"/>
    </source>
</evidence>
<evidence type="ECO:0000256" key="1">
    <source>
        <dbReference type="SAM" id="Phobius"/>
    </source>
</evidence>
<feature type="transmembrane region" description="Helical" evidence="1">
    <location>
        <begin position="93"/>
        <end position="113"/>
    </location>
</feature>
<evidence type="ECO:0000313" key="2">
    <source>
        <dbReference type="EMBL" id="WTQ78137.1"/>
    </source>
</evidence>
<dbReference type="EMBL" id="CP108169">
    <property type="protein sequence ID" value="WTQ78137.1"/>
    <property type="molecule type" value="Genomic_DNA"/>
</dbReference>
<dbReference type="AlphaFoldDB" id="A0AAU1M3R7"/>
<organism evidence="2">
    <name type="scientific">Streptomyces sp. NBC_00148</name>
    <dbReference type="NCBI Taxonomy" id="2903626"/>
    <lineage>
        <taxon>Bacteria</taxon>
        <taxon>Bacillati</taxon>
        <taxon>Actinomycetota</taxon>
        <taxon>Actinomycetes</taxon>
        <taxon>Kitasatosporales</taxon>
        <taxon>Streptomycetaceae</taxon>
        <taxon>Streptomyces</taxon>
    </lineage>
</organism>
<gene>
    <name evidence="2" type="ORF">OG222_35565</name>
</gene>
<proteinExistence type="predicted"/>
<keyword evidence="1" id="KW-0812">Transmembrane</keyword>
<reference evidence="2" key="1">
    <citation type="submission" date="2022-10" db="EMBL/GenBank/DDBJ databases">
        <title>The complete genomes of actinobacterial strains from the NBC collection.</title>
        <authorList>
            <person name="Joergensen T.S."/>
            <person name="Alvarez Arevalo M."/>
            <person name="Sterndorff E.B."/>
            <person name="Faurdal D."/>
            <person name="Vuksanovic O."/>
            <person name="Mourched A.-S."/>
            <person name="Charusanti P."/>
            <person name="Shaw S."/>
            <person name="Blin K."/>
            <person name="Weber T."/>
        </authorList>
    </citation>
    <scope>NUCLEOTIDE SEQUENCE</scope>
    <source>
        <strain evidence="2">NBC_00148</strain>
    </source>
</reference>